<name>I4LZR5_GARVA</name>
<dbReference type="AlphaFoldDB" id="I4LZR5"/>
<gene>
    <name evidence="1" type="ORF">CGSMWGv1500E_04591</name>
</gene>
<proteinExistence type="predicted"/>
<dbReference type="EMBL" id="ADES01000014">
    <property type="protein sequence ID" value="EIK82455.1"/>
    <property type="molecule type" value="Genomic_DNA"/>
</dbReference>
<evidence type="ECO:0000313" key="1">
    <source>
        <dbReference type="EMBL" id="EIK82455.1"/>
    </source>
</evidence>
<comment type="caution">
    <text evidence="1">The sequence shown here is derived from an EMBL/GenBank/DDBJ whole genome shotgun (WGS) entry which is preliminary data.</text>
</comment>
<reference evidence="1 2" key="1">
    <citation type="journal article" date="2012" name="J. Bacteriol.">
        <title>Comparative Genomic Analyses of 17 Clinical Isolates of Gardnerella vaginalis Provide Evidence of Multiple Genetically Isolated Clades Consistent with Subspeciation into Genovars.</title>
        <authorList>
            <person name="Ahmed A."/>
            <person name="Earl J."/>
            <person name="Retchless A."/>
            <person name="Hillier S."/>
            <person name="Rabe L."/>
            <person name="Cherpes T."/>
            <person name="Powell E."/>
            <person name="Janto B."/>
            <person name="Eutsey R."/>
            <person name="Hiller N.L."/>
            <person name="Boissy R."/>
            <person name="Dahlgreen M."/>
            <person name="Hall B."/>
            <person name="Costerton J."/>
            <person name="Post J.C."/>
            <person name="Hu F."/>
            <person name="Ehrlich G."/>
        </authorList>
    </citation>
    <scope>NUCLEOTIDE SEQUENCE [LARGE SCALE GENOMIC DNA]</scope>
    <source>
        <strain evidence="1 2">1500E</strain>
    </source>
</reference>
<accession>I4LZR5</accession>
<protein>
    <submittedName>
        <fullName evidence="1">Uncharacterized protein</fullName>
    </submittedName>
</protein>
<evidence type="ECO:0000313" key="2">
    <source>
        <dbReference type="Proteomes" id="UP000032875"/>
    </source>
</evidence>
<dbReference type="Proteomes" id="UP000032875">
    <property type="component" value="Unassembled WGS sequence"/>
</dbReference>
<organism evidence="1 2">
    <name type="scientific">Gardnerella vaginalis 1500E</name>
    <dbReference type="NCBI Taxonomy" id="698957"/>
    <lineage>
        <taxon>Bacteria</taxon>
        <taxon>Bacillati</taxon>
        <taxon>Actinomycetota</taxon>
        <taxon>Actinomycetes</taxon>
        <taxon>Bifidobacteriales</taxon>
        <taxon>Bifidobacteriaceae</taxon>
        <taxon>Gardnerella</taxon>
    </lineage>
</organism>
<sequence>MTNNIASSHSLATDTSELTPIVVKSVRKNSAQIRHRRAVPFWLGRAKRIKPLFGR</sequence>